<evidence type="ECO:0000313" key="1">
    <source>
        <dbReference type="EMBL" id="KAG0418590.1"/>
    </source>
</evidence>
<protein>
    <submittedName>
        <fullName evidence="1">Uncharacterized protein</fullName>
    </submittedName>
</protein>
<keyword evidence="2" id="KW-1185">Reference proteome</keyword>
<name>A0AC60PFV5_IXOPE</name>
<organism evidence="1 2">
    <name type="scientific">Ixodes persulcatus</name>
    <name type="common">Taiga tick</name>
    <dbReference type="NCBI Taxonomy" id="34615"/>
    <lineage>
        <taxon>Eukaryota</taxon>
        <taxon>Metazoa</taxon>
        <taxon>Ecdysozoa</taxon>
        <taxon>Arthropoda</taxon>
        <taxon>Chelicerata</taxon>
        <taxon>Arachnida</taxon>
        <taxon>Acari</taxon>
        <taxon>Parasitiformes</taxon>
        <taxon>Ixodida</taxon>
        <taxon>Ixodoidea</taxon>
        <taxon>Ixodidae</taxon>
        <taxon>Ixodinae</taxon>
        <taxon>Ixodes</taxon>
    </lineage>
</organism>
<gene>
    <name evidence="1" type="ORF">HPB47_004740</name>
</gene>
<reference evidence="1 2" key="1">
    <citation type="journal article" date="2020" name="Cell">
        <title>Large-Scale Comparative Analyses of Tick Genomes Elucidate Their Genetic Diversity and Vector Capacities.</title>
        <authorList>
            <consortium name="Tick Genome and Microbiome Consortium (TIGMIC)"/>
            <person name="Jia N."/>
            <person name="Wang J."/>
            <person name="Shi W."/>
            <person name="Du L."/>
            <person name="Sun Y."/>
            <person name="Zhan W."/>
            <person name="Jiang J.F."/>
            <person name="Wang Q."/>
            <person name="Zhang B."/>
            <person name="Ji P."/>
            <person name="Bell-Sakyi L."/>
            <person name="Cui X.M."/>
            <person name="Yuan T.T."/>
            <person name="Jiang B.G."/>
            <person name="Yang W.F."/>
            <person name="Lam T.T."/>
            <person name="Chang Q.C."/>
            <person name="Ding S.J."/>
            <person name="Wang X.J."/>
            <person name="Zhu J.G."/>
            <person name="Ruan X.D."/>
            <person name="Zhao L."/>
            <person name="Wei J.T."/>
            <person name="Ye R.Z."/>
            <person name="Que T.C."/>
            <person name="Du C.H."/>
            <person name="Zhou Y.H."/>
            <person name="Cheng J.X."/>
            <person name="Dai P.F."/>
            <person name="Guo W.B."/>
            <person name="Han X.H."/>
            <person name="Huang E.J."/>
            <person name="Li L.F."/>
            <person name="Wei W."/>
            <person name="Gao Y.C."/>
            <person name="Liu J.Z."/>
            <person name="Shao H.Z."/>
            <person name="Wang X."/>
            <person name="Wang C.C."/>
            <person name="Yang T.C."/>
            <person name="Huo Q.B."/>
            <person name="Li W."/>
            <person name="Chen H.Y."/>
            <person name="Chen S.E."/>
            <person name="Zhou L.G."/>
            <person name="Ni X.B."/>
            <person name="Tian J.H."/>
            <person name="Sheng Y."/>
            <person name="Liu T."/>
            <person name="Pan Y.S."/>
            <person name="Xia L.Y."/>
            <person name="Li J."/>
            <person name="Zhao F."/>
            <person name="Cao W.C."/>
        </authorList>
    </citation>
    <scope>NUCLEOTIDE SEQUENCE [LARGE SCALE GENOMIC DNA]</scope>
    <source>
        <strain evidence="1">Iper-2018</strain>
    </source>
</reference>
<comment type="caution">
    <text evidence="1">The sequence shown here is derived from an EMBL/GenBank/DDBJ whole genome shotgun (WGS) entry which is preliminary data.</text>
</comment>
<evidence type="ECO:0000313" key="2">
    <source>
        <dbReference type="Proteomes" id="UP000805193"/>
    </source>
</evidence>
<dbReference type="Proteomes" id="UP000805193">
    <property type="component" value="Unassembled WGS sequence"/>
</dbReference>
<dbReference type="EMBL" id="JABSTQ010010727">
    <property type="protein sequence ID" value="KAG0418590.1"/>
    <property type="molecule type" value="Genomic_DNA"/>
</dbReference>
<accession>A0AC60PFV5</accession>
<sequence>MGLDLKKAFNNVSHEAILDNRTHLDVAARTFCYIQDFITGRTATIRVGEHQSSSVQLARRKRNPTRSVENTLRLPPNAPTTLLLALGVHNTIDELVEGHLSSQTLRLSATEAGGTLFKTVVTIPRAMREKLLIPPIPKNMHLEFYQERREARRKSLQQRYYSDPQAVYTDAAEHAHRAAMTAVVTNKEGAIENICSIPGSTSEEAEKAAITRENSRTIISDSKTVIRNFACGHNSASARQRIPTPQSKISLIWIPAQAGLPGNLAAHNSARESAYRAWAIYGQESASGFRDHPQTYQETHIGISTFAGHLSTRAQ</sequence>
<proteinExistence type="predicted"/>
<feature type="non-terminal residue" evidence="1">
    <location>
        <position position="315"/>
    </location>
</feature>